<evidence type="ECO:0000313" key="2">
    <source>
        <dbReference type="Proteomes" id="UP000683399"/>
    </source>
</evidence>
<proteinExistence type="predicted"/>
<evidence type="ECO:0000313" key="1">
    <source>
        <dbReference type="EMBL" id="QWT30086.1"/>
    </source>
</evidence>
<reference evidence="1 2" key="1">
    <citation type="submission" date="2021-03" db="EMBL/GenBank/DDBJ databases">
        <authorList>
            <person name="Alqahtani R."/>
            <person name="Behailu E."/>
            <person name="Cappabianca D.W."/>
            <person name="Csanadi-Schwartz K.M."/>
            <person name="Dalal A.S."/>
            <person name="Fahim M.S."/>
            <person name="Franklin J.M."/>
            <person name="Gluckman M.H."/>
            <person name="Levine C.J."/>
            <person name="Martin N."/>
            <person name="Milza N."/>
            <person name="Najmabadi R."/>
            <person name="Newman A.M."/>
            <person name="Pajunar M."/>
            <person name="Qalawee I."/>
            <person name="Rizvi A."/>
            <person name="Samuel A."/>
            <person name="Smith A."/>
            <person name="Swann F.E."/>
            <person name="Sweeney P."/>
            <person name="Torres N.R."/>
            <person name="Ventrone L."/>
            <person name="Ventura L."/>
            <person name="Wroe M."/>
            <person name="Acquaye N.A."/>
            <person name="Agnes T.J."/>
            <person name="Ahmed A."/>
            <person name="Ahmed S."/>
            <person name="Amodu B.A."/>
            <person name="Arefeayne N.F."/>
            <person name="Asamoah-Frimpong E.A."/>
            <person name="Attaran A."/>
            <person name="Barragan J.M."/>
            <person name="Baumgarten L.N."/>
            <person name="Berhane B."/>
            <person name="Beyene A."/>
            <person name="Bhattarai B."/>
            <person name="Biondokin D.V."/>
            <person name="Boone B.K."/>
            <person name="Burney S.Z."/>
            <person name="Cayanan J.T."/>
            <person name="Cesta G."/>
            <person name="Chang J."/>
            <person name="Chavez J."/>
            <person name="Chorbajian C."/>
            <person name="Christian S."/>
            <person name="Corns J.R."/>
            <person name="Corns N.R."/>
            <person name="Cowan J.T."/>
            <person name="Coyne C."/>
            <person name="Dadzie B."/>
            <person name="Datu D.V."/>
            <person name="Deng B.C."/>
            <person name="Der L."/>
            <person name="Dickerson K."/>
            <person name="Dozier E."/>
            <person name="Egbunine A.O."/>
            <person name="Farooq M."/>
            <person name="Fonge A.E."/>
            <person name="Ghomsi-Nono M.P."/>
            <person name="Giampietro H."/>
            <person name="Gunnison R.P."/>
            <person name="Han S.H."/>
            <person name="Hennigan A.J."/>
            <person name="Hong A.N."/>
            <person name="Ijomor E.C."/>
            <person name="Jalali A."/>
            <person name="Jamil T.Z."/>
            <person name="Jenkins C.R."/>
            <person name="Joseph M.A."/>
            <person name="Jowanowitch O.J."/>
            <person name="Kang D."/>
            <person name="Khan A."/>
            <person name="Khan Z.K."/>
            <person name="Kiewe T."/>
            <person name="Kjerulf A.B."/>
            <person name="Kolosey V."/>
            <person name="Kurup M."/>
            <person name="Lee V.H."/>
            <person name="Llontop-Maldonado V."/>
            <person name="Long P."/>
            <person name="Lu N."/>
            <person name="Majekodunmi A."/>
            <person name="Malik H.W."/>
            <person name="Marcellino S.C."/>
            <person name="Martinez L.A."/>
            <person name="Meher F.N."/>
            <person name="Michelin M.A."/>
            <person name="Mitchell K.G."/>
            <person name="Mullens W.J."/>
            <person name="Nwakama C."/>
            <person name="Nwosu F.T."/>
            <person name="Oboh E.C."/>
            <person name="Odujinrin O."/>
            <person name="Ogunsan O."/>
            <person name="O'Neill K."/>
            <person name="Oxlaj J.A."/>
            <person name="Patel A.K."/>
            <person name="Patel B.R."/>
            <person name="Pham Q."/>
            <person name="Porter J."/>
            <person name="Portes J."/>
            <person name="Prokopenko A."/>
            <person name="Quraishi M."/>
            <person name="Qureshi M."/>
            <person name="Rivera A."/>
            <person name="Rubalsky V."/>
            <person name="Saikali Y."/>
            <person name="Saqaf K."/>
            <person name="Saroya S.R."/>
            <person name="Seas A."/>
            <person name="Shadrick R.E."/>
            <person name="Sharda N."/>
            <person name="Sigindere M.T."/>
            <person name="Simbi V.G."/>
            <person name="Thuzar C."/>
            <person name="Tran K."/>
            <person name="Tran V.D."/>
            <person name="Trang W."/>
            <person name="Vaishnav N."/>
            <person name="Vuong K."/>
            <person name="Walker C."/>
            <person name="Wallace S.A."/>
            <person name="Warfield J.C."/>
            <person name="Wikina T."/>
            <person name="Wobbeking F.T."/>
            <person name="Worrent L.D."/>
            <person name="Yan T."/>
            <person name="Zehra A."/>
            <person name="Avazpour P."/>
            <person name="Kim F.M."/>
            <person name="Mason K."/>
            <person name="Nguyen D.A."/>
            <person name="Pettit S.M."/>
            <person name="Zhou O.J."/>
            <person name="Brissett D.L."/>
            <person name="Gualtieri C."/>
            <person name="Hufford T.M."/>
            <person name="Ko J.M."/>
            <person name="Novak J.K."/>
            <person name="Smith Z.M."/>
            <person name="Mayer-Bacon C."/>
            <person name="Erill I."/>
            <person name="Caruso S.M."/>
            <person name="Garlena R.A."/>
            <person name="Russell D.A."/>
            <person name="Pope W.H."/>
            <person name="Jacobs-Sera D."/>
            <person name="Hatfull G.F."/>
        </authorList>
    </citation>
    <scope>NUCLEOTIDE SEQUENCE [LARGE SCALE GENOMIC DNA]</scope>
</reference>
<dbReference type="RefSeq" id="YP_010652043.1">
    <property type="nucleotide sequence ID" value="NC_070784.1"/>
</dbReference>
<sequence length="79" mass="8771">MGDEMTEVDVLFPYQIDVQDYVEFKDTRGEKHSGVVLDIEDLGDVFLITLSDDEEGDADTYEISANEGASLLMYSSIAV</sequence>
<protein>
    <submittedName>
        <fullName evidence="1">Uncharacterized protein</fullName>
    </submittedName>
</protein>
<accession>A0A8F2E6U2</accession>
<dbReference type="KEGG" id="vg:77927791"/>
<gene>
    <name evidence="1" type="primary">224</name>
    <name evidence="1" type="ORF">SEA_TUNATARTARE_224</name>
</gene>
<keyword evidence="2" id="KW-1185">Reference proteome</keyword>
<dbReference type="EMBL" id="MW822145">
    <property type="protein sequence ID" value="QWT30086.1"/>
    <property type="molecule type" value="Genomic_DNA"/>
</dbReference>
<dbReference type="GeneID" id="77927791"/>
<dbReference type="Proteomes" id="UP000683399">
    <property type="component" value="Segment"/>
</dbReference>
<name>A0A8F2E6U2_9CAUD</name>
<organism evidence="1 2">
    <name type="scientific">Streptomyces phage TunaTartare</name>
    <dbReference type="NCBI Taxonomy" id="2848887"/>
    <lineage>
        <taxon>Viruses</taxon>
        <taxon>Duplodnaviria</taxon>
        <taxon>Heunggongvirae</taxon>
        <taxon>Uroviricota</taxon>
        <taxon>Caudoviricetes</taxon>
        <taxon>Stanwilliamsviridae</taxon>
        <taxon>Loccivirinae</taxon>
        <taxon>Faustvirus</taxon>
        <taxon>Faustvirus tunatartare</taxon>
    </lineage>
</organism>